<gene>
    <name evidence="2" type="ORF">A8926_2474</name>
</gene>
<evidence type="ECO:0000313" key="3">
    <source>
        <dbReference type="Proteomes" id="UP000233786"/>
    </source>
</evidence>
<evidence type="ECO:0000313" key="2">
    <source>
        <dbReference type="EMBL" id="PKW14824.1"/>
    </source>
</evidence>
<keyword evidence="1" id="KW-0812">Transmembrane</keyword>
<feature type="transmembrane region" description="Helical" evidence="1">
    <location>
        <begin position="7"/>
        <end position="24"/>
    </location>
</feature>
<organism evidence="2 3">
    <name type="scientific">Saccharopolyspora spinosa</name>
    <dbReference type="NCBI Taxonomy" id="60894"/>
    <lineage>
        <taxon>Bacteria</taxon>
        <taxon>Bacillati</taxon>
        <taxon>Actinomycetota</taxon>
        <taxon>Actinomycetes</taxon>
        <taxon>Pseudonocardiales</taxon>
        <taxon>Pseudonocardiaceae</taxon>
        <taxon>Saccharopolyspora</taxon>
    </lineage>
</organism>
<evidence type="ECO:0000256" key="1">
    <source>
        <dbReference type="SAM" id="Phobius"/>
    </source>
</evidence>
<dbReference type="AlphaFoldDB" id="A0A2N3XVW3"/>
<keyword evidence="3" id="KW-1185">Reference proteome</keyword>
<reference evidence="2" key="1">
    <citation type="submission" date="2017-12" db="EMBL/GenBank/DDBJ databases">
        <title>Sequencing the genomes of 1000 Actinobacteria strains.</title>
        <authorList>
            <person name="Klenk H.-P."/>
        </authorList>
    </citation>
    <scope>NUCLEOTIDE SEQUENCE [LARGE SCALE GENOMIC DNA]</scope>
    <source>
        <strain evidence="2">DSM 44228</strain>
    </source>
</reference>
<comment type="caution">
    <text evidence="2">The sequence shown here is derived from an EMBL/GenBank/DDBJ whole genome shotgun (WGS) entry which is preliminary data.</text>
</comment>
<dbReference type="EMBL" id="PJNB01000001">
    <property type="protein sequence ID" value="PKW14824.1"/>
    <property type="molecule type" value="Genomic_DNA"/>
</dbReference>
<proteinExistence type="predicted"/>
<sequence length="149" mass="15453">MTLPRTSTILLIFGATLLIVLISFLTTSPIFEVTLAILAVTCATMTGVPSPRVHTASSAYVMIAAMHSATRSRTNSRTNETTSPMIVTTELRVPASSPAPARASAFSAACLRYASPAAPVHSAVSALTALLYSSTAALTASDTFPHVCP</sequence>
<accession>A0A2N3XVW3</accession>
<protein>
    <submittedName>
        <fullName evidence="2">Uncharacterized protein</fullName>
    </submittedName>
</protein>
<dbReference type="Proteomes" id="UP000233786">
    <property type="component" value="Unassembled WGS sequence"/>
</dbReference>
<name>A0A2N3XVW3_SACSN</name>
<dbReference type="STRING" id="994479.GCA_000194155_02969"/>
<keyword evidence="1" id="KW-1133">Transmembrane helix</keyword>
<keyword evidence="1" id="KW-0472">Membrane</keyword>